<evidence type="ECO:0000256" key="9">
    <source>
        <dbReference type="ARBA" id="ARBA00023160"/>
    </source>
</evidence>
<dbReference type="Pfam" id="PF03255">
    <property type="entry name" value="ACCA"/>
    <property type="match status" value="1"/>
</dbReference>
<evidence type="ECO:0000256" key="2">
    <source>
        <dbReference type="ARBA" id="ARBA00011883"/>
    </source>
</evidence>
<feature type="non-terminal residue" evidence="12">
    <location>
        <position position="180"/>
    </location>
</feature>
<evidence type="ECO:0000256" key="8">
    <source>
        <dbReference type="ARBA" id="ARBA00023098"/>
    </source>
</evidence>
<evidence type="ECO:0000256" key="10">
    <source>
        <dbReference type="ARBA" id="ARBA00049152"/>
    </source>
</evidence>
<keyword evidence="4 12" id="KW-0808">Transferase</keyword>
<keyword evidence="6" id="KW-0276">Fatty acid metabolism</keyword>
<dbReference type="Proteomes" id="UP001289066">
    <property type="component" value="Unassembled WGS sequence"/>
</dbReference>
<dbReference type="PANTHER" id="PTHR42853">
    <property type="entry name" value="ACETYL-COENZYME A CARBOXYLASE CARBOXYL TRANSFERASE SUBUNIT ALPHA"/>
    <property type="match status" value="1"/>
</dbReference>
<protein>
    <recommendedName>
        <fullName evidence="2">acetyl-CoA carboxytransferase</fullName>
        <ecNumber evidence="2">2.1.3.15</ecNumber>
    </recommendedName>
</protein>
<dbReference type="EC" id="2.1.3.15" evidence="2"/>
<proteinExistence type="predicted"/>
<reference evidence="12" key="1">
    <citation type="submission" date="2019-11" db="EMBL/GenBank/DDBJ databases">
        <title>Characterization of Clostridium perfringens isolates from swine manure treated agricultural soils.</title>
        <authorList>
            <person name="Wushke S.T."/>
        </authorList>
    </citation>
    <scope>NUCLEOTIDE SEQUENCE</scope>
    <source>
        <strain evidence="12">X15</strain>
    </source>
</reference>
<dbReference type="SUPFAM" id="SSF52096">
    <property type="entry name" value="ClpP/crotonase"/>
    <property type="match status" value="1"/>
</dbReference>
<gene>
    <name evidence="12" type="ORF">GNF81_17875</name>
</gene>
<comment type="catalytic activity">
    <reaction evidence="10">
        <text>N(6)-carboxybiotinyl-L-lysyl-[protein] + acetyl-CoA = N(6)-biotinyl-L-lysyl-[protein] + malonyl-CoA</text>
        <dbReference type="Rhea" id="RHEA:54728"/>
        <dbReference type="Rhea" id="RHEA-COMP:10505"/>
        <dbReference type="Rhea" id="RHEA-COMP:10506"/>
        <dbReference type="ChEBI" id="CHEBI:57288"/>
        <dbReference type="ChEBI" id="CHEBI:57384"/>
        <dbReference type="ChEBI" id="CHEBI:83144"/>
        <dbReference type="ChEBI" id="CHEBI:83145"/>
        <dbReference type="EC" id="2.1.3.15"/>
    </reaction>
</comment>
<dbReference type="Gene3D" id="3.90.226.10">
    <property type="entry name" value="2-enoyl-CoA Hydratase, Chain A, domain 1"/>
    <property type="match status" value="1"/>
</dbReference>
<evidence type="ECO:0000313" key="13">
    <source>
        <dbReference type="Proteomes" id="UP001289066"/>
    </source>
</evidence>
<evidence type="ECO:0000313" key="12">
    <source>
        <dbReference type="EMBL" id="MDZ5034567.1"/>
    </source>
</evidence>
<dbReference type="GO" id="GO:0009317">
    <property type="term" value="C:acetyl-CoA carboxylase complex"/>
    <property type="evidence" value="ECO:0007669"/>
    <property type="project" value="InterPro"/>
</dbReference>
<keyword evidence="7" id="KW-0067">ATP-binding</keyword>
<keyword evidence="9" id="KW-0275">Fatty acid biosynthesis</keyword>
<keyword evidence="8" id="KW-0443">Lipid metabolism</keyword>
<keyword evidence="3" id="KW-0444">Lipid biosynthesis</keyword>
<dbReference type="EMBL" id="WNVG01000683">
    <property type="protein sequence ID" value="MDZ5034567.1"/>
    <property type="molecule type" value="Genomic_DNA"/>
</dbReference>
<evidence type="ECO:0000256" key="7">
    <source>
        <dbReference type="ARBA" id="ARBA00022840"/>
    </source>
</evidence>
<dbReference type="GO" id="GO:0005524">
    <property type="term" value="F:ATP binding"/>
    <property type="evidence" value="ECO:0007669"/>
    <property type="project" value="UniProtKB-KW"/>
</dbReference>
<name>A0AAW9J535_CLOPF</name>
<organism evidence="12 13">
    <name type="scientific">Clostridium perfringens</name>
    <dbReference type="NCBI Taxonomy" id="1502"/>
    <lineage>
        <taxon>Bacteria</taxon>
        <taxon>Bacillati</taxon>
        <taxon>Bacillota</taxon>
        <taxon>Clostridia</taxon>
        <taxon>Eubacteriales</taxon>
        <taxon>Clostridiaceae</taxon>
        <taxon>Clostridium</taxon>
    </lineage>
</organism>
<dbReference type="InterPro" id="IPR029045">
    <property type="entry name" value="ClpP/crotonase-like_dom_sf"/>
</dbReference>
<keyword evidence="5" id="KW-0547">Nucleotide-binding</keyword>
<evidence type="ECO:0000259" key="11">
    <source>
        <dbReference type="PROSITE" id="PS50989"/>
    </source>
</evidence>
<accession>A0AAW9J535</accession>
<evidence type="ECO:0000256" key="1">
    <source>
        <dbReference type="ARBA" id="ARBA00004956"/>
    </source>
</evidence>
<dbReference type="GO" id="GO:0003989">
    <property type="term" value="F:acetyl-CoA carboxylase activity"/>
    <property type="evidence" value="ECO:0007669"/>
    <property type="project" value="InterPro"/>
</dbReference>
<dbReference type="PANTHER" id="PTHR42853:SF3">
    <property type="entry name" value="ACETYL-COENZYME A CARBOXYLASE CARBOXYL TRANSFERASE SUBUNIT ALPHA, CHLOROPLASTIC"/>
    <property type="match status" value="1"/>
</dbReference>
<dbReference type="GO" id="GO:0016743">
    <property type="term" value="F:carboxyl- or carbamoyltransferase activity"/>
    <property type="evidence" value="ECO:0007669"/>
    <property type="project" value="InterPro"/>
</dbReference>
<dbReference type="InterPro" id="IPR001095">
    <property type="entry name" value="Acetyl_CoA_COase_a_su"/>
</dbReference>
<evidence type="ECO:0000256" key="4">
    <source>
        <dbReference type="ARBA" id="ARBA00022679"/>
    </source>
</evidence>
<dbReference type="GO" id="GO:0006633">
    <property type="term" value="P:fatty acid biosynthetic process"/>
    <property type="evidence" value="ECO:0007669"/>
    <property type="project" value="UniProtKB-KW"/>
</dbReference>
<dbReference type="PROSITE" id="PS50989">
    <property type="entry name" value="COA_CT_CTER"/>
    <property type="match status" value="1"/>
</dbReference>
<dbReference type="PRINTS" id="PR01069">
    <property type="entry name" value="ACCCTRFRASEA"/>
</dbReference>
<evidence type="ECO:0000256" key="6">
    <source>
        <dbReference type="ARBA" id="ARBA00022832"/>
    </source>
</evidence>
<evidence type="ECO:0000256" key="5">
    <source>
        <dbReference type="ARBA" id="ARBA00022741"/>
    </source>
</evidence>
<feature type="domain" description="CoA carboxyltransferase C-terminal" evidence="11">
    <location>
        <begin position="1"/>
        <end position="180"/>
    </location>
</feature>
<evidence type="ECO:0000256" key="3">
    <source>
        <dbReference type="ARBA" id="ARBA00022516"/>
    </source>
</evidence>
<comment type="pathway">
    <text evidence="1">Lipid metabolism; malonyl-CoA biosynthesis; malonyl-CoA from acetyl-CoA: step 1/1.</text>
</comment>
<dbReference type="AlphaFoldDB" id="A0AAW9J535"/>
<sequence>MARMVERPTTLDYIDKIFTNFFELHGDRCFKDDKSIVGGIGLLDGNPVTIIGIQKGKDLKENMERNFGSPHPEGYRKTLRLMKQAEKFNRPIICFINTSGAYCGIGAEERGQGEAIARNLIEIAQIRVPIISIVIGEGGSGGALALACGDRVWMLENSVYSILSPEGFASILLKDPSKSK</sequence>
<comment type="caution">
    <text evidence="12">The sequence shown here is derived from an EMBL/GenBank/DDBJ whole genome shotgun (WGS) entry which is preliminary data.</text>
</comment>
<dbReference type="InterPro" id="IPR011763">
    <property type="entry name" value="COA_CT_C"/>
</dbReference>